<dbReference type="RefSeq" id="WP_068948776.1">
    <property type="nucleotide sequence ID" value="NZ_CP015922.1"/>
</dbReference>
<evidence type="ECO:0000313" key="1">
    <source>
        <dbReference type="EMBL" id="ANI99768.1"/>
    </source>
</evidence>
<dbReference type="STRING" id="1743168.A8O14_06595"/>
<dbReference type="Proteomes" id="UP000078463">
    <property type="component" value="Chromosome"/>
</dbReference>
<dbReference type="OrthoDB" id="9132701at2"/>
<dbReference type="EMBL" id="CP015922">
    <property type="protein sequence ID" value="ANI99768.1"/>
    <property type="molecule type" value="Genomic_DNA"/>
</dbReference>
<protein>
    <submittedName>
        <fullName evidence="1">Uncharacterized protein</fullName>
    </submittedName>
</protein>
<dbReference type="KEGG" id="pwu:A8O14_06595"/>
<name>A0A191UFH2_9BURK</name>
<evidence type="ECO:0000313" key="2">
    <source>
        <dbReference type="Proteomes" id="UP000078463"/>
    </source>
</evidence>
<accession>A0A191UFH2</accession>
<proteinExistence type="predicted"/>
<keyword evidence="2" id="KW-1185">Reference proteome</keyword>
<gene>
    <name evidence="1" type="ORF">A8O14_06595</name>
</gene>
<sequence>MVVYITRNIIARMRRNDGTDNGCFPLNPGKYEANKTNDGALEILQDAGEPVYLLPFIWWEKMEIGDILITA</sequence>
<organism evidence="1 2">
    <name type="scientific">Polynucleobacter wuianus</name>
    <dbReference type="NCBI Taxonomy" id="1743168"/>
    <lineage>
        <taxon>Bacteria</taxon>
        <taxon>Pseudomonadati</taxon>
        <taxon>Pseudomonadota</taxon>
        <taxon>Betaproteobacteria</taxon>
        <taxon>Burkholderiales</taxon>
        <taxon>Burkholderiaceae</taxon>
        <taxon>Polynucleobacter</taxon>
    </lineage>
</organism>
<dbReference type="AlphaFoldDB" id="A0A191UFH2"/>
<reference evidence="2" key="1">
    <citation type="submission" date="2016-05" db="EMBL/GenBank/DDBJ databases">
        <title>Polynucleobacter sp. QLW-P1FAT50C-4 genome.</title>
        <authorList>
            <person name="Hahn M.W."/>
        </authorList>
    </citation>
    <scope>NUCLEOTIDE SEQUENCE [LARGE SCALE GENOMIC DNA]</scope>
    <source>
        <strain evidence="2">QLW-P1FAT50C-4</strain>
    </source>
</reference>